<keyword evidence="1" id="KW-1133">Transmembrane helix</keyword>
<feature type="transmembrane region" description="Helical" evidence="1">
    <location>
        <begin position="7"/>
        <end position="25"/>
    </location>
</feature>
<dbReference type="InterPro" id="IPR036278">
    <property type="entry name" value="Sialidase_sf"/>
</dbReference>
<keyword evidence="1" id="KW-0812">Transmembrane</keyword>
<dbReference type="RefSeq" id="WP_035391305.1">
    <property type="nucleotide sequence ID" value="NZ_JQKF01000042.1"/>
</dbReference>
<dbReference type="AlphaFoldDB" id="A0A0D8FT56"/>
<organism evidence="2 3">
    <name type="scientific">Ferrimicrobium acidiphilum DSM 19497</name>
    <dbReference type="NCBI Taxonomy" id="1121877"/>
    <lineage>
        <taxon>Bacteria</taxon>
        <taxon>Bacillati</taxon>
        <taxon>Actinomycetota</taxon>
        <taxon>Acidimicrobiia</taxon>
        <taxon>Acidimicrobiales</taxon>
        <taxon>Acidimicrobiaceae</taxon>
        <taxon>Ferrimicrobium</taxon>
    </lineage>
</organism>
<dbReference type="SUPFAM" id="SSF50939">
    <property type="entry name" value="Sialidases"/>
    <property type="match status" value="1"/>
</dbReference>
<dbReference type="Proteomes" id="UP000032336">
    <property type="component" value="Unassembled WGS sequence"/>
</dbReference>
<dbReference type="GeneID" id="78373810"/>
<proteinExistence type="predicted"/>
<dbReference type="OrthoDB" id="438898at2"/>
<name>A0A0D8FT56_9ACTN</name>
<keyword evidence="1" id="KW-0472">Membrane</keyword>
<evidence type="ECO:0000313" key="3">
    <source>
        <dbReference type="Proteomes" id="UP000032336"/>
    </source>
</evidence>
<dbReference type="EMBL" id="JXUW01000042">
    <property type="protein sequence ID" value="KJE75432.1"/>
    <property type="molecule type" value="Genomic_DNA"/>
</dbReference>
<evidence type="ECO:0000256" key="1">
    <source>
        <dbReference type="SAM" id="Phobius"/>
    </source>
</evidence>
<protein>
    <submittedName>
        <fullName evidence="2">Uncharacterized protein</fullName>
    </submittedName>
</protein>
<evidence type="ECO:0000313" key="2">
    <source>
        <dbReference type="EMBL" id="KJE75432.1"/>
    </source>
</evidence>
<dbReference type="eggNOG" id="ENOG5032JAM">
    <property type="taxonomic scope" value="Bacteria"/>
</dbReference>
<accession>A0A0D8FT56</accession>
<gene>
    <name evidence="2" type="ORF">FEAC_28420</name>
</gene>
<keyword evidence="3" id="KW-1185">Reference proteome</keyword>
<comment type="caution">
    <text evidence="2">The sequence shown here is derived from an EMBL/GenBank/DDBJ whole genome shotgun (WGS) entry which is preliminary data.</text>
</comment>
<sequence length="741" mass="76880">MTLRRTVLLGTVAIIALVVGVGLIVSHNQANSGNAIEARHTNSGPPKLEVTSIKSSLTSPTTLTTPNYFACAKTLCLVATSNQSGNLSKLWARRAGQASFTQLPPLSGSAQSIAGLACQSSKTCYAIVDQSPSTIDARLLLLVTNDAGSSWSPLTLGDQFSPTSVGCLLDGPCWVSGTAKGHPEVLAASYRSTQNQPTQWKSIKLANEPAGASNQLACATTSNCVDIVGLPAAMASSEEALRGGLTTGFTTILSAATVEPQDQASCDLTACYFSQAFGQGAGDQIHVTSVSDNGSVATLATTTSPNTFVDKLICSSTQCIVSAQTNSSETSFWTMGRRLAPVSAPNGLSVDSPSLECENTSPICLLTLYRSGLGLAREYLTQPQHTRLQLGSPVQLTTKAKAIGEPFSNQLASCASQSCFEPVETSNGLELLGFQPSHDRVLSSLLVHDASAGLGLLTPIAMTCPSTSSCKLVAEIGNGPYQLLSLNPLNRQTAVAALPRGATPGAIACSSSKDCIVTISGISHHHGFPALWTTDAGKSWHSARAINAANDLSSAGVSCQVNGVCIAIGQHDFVDGDGTLRPFIAYSHDNGKVWRLLRLTGQVPYSLLGPALSEVACSSAARCSGVVATSGATLLLQGDSGMNSWTVRTIHLHKVGQNAYPYSASIACGPVHCLLSLTINPGSNGSKLSVQSLVVGPGRRLNPIVSGQLPSSGDLSAAFGSHHYYLDVSPSSTTWVHLNPT</sequence>
<reference evidence="2 3" key="1">
    <citation type="submission" date="2015-01" db="EMBL/GenBank/DDBJ databases">
        <title>Draft genome of the acidophilic iron oxidizer Ferrimicrobium acidiphilum strain T23.</title>
        <authorList>
            <person name="Poehlein A."/>
            <person name="Eisen S."/>
            <person name="Schloemann M."/>
            <person name="Johnson B.D."/>
            <person name="Daniel R."/>
            <person name="Muehling M."/>
        </authorList>
    </citation>
    <scope>NUCLEOTIDE SEQUENCE [LARGE SCALE GENOMIC DNA]</scope>
    <source>
        <strain evidence="2 3">T23</strain>
    </source>
</reference>